<reference evidence="4" key="1">
    <citation type="submission" date="2020-10" db="EMBL/GenBank/DDBJ databases">
        <authorList>
            <person name="Gilroy R."/>
        </authorList>
    </citation>
    <scope>NUCLEOTIDE SEQUENCE</scope>
    <source>
        <strain evidence="4">1063</strain>
    </source>
</reference>
<dbReference type="AlphaFoldDB" id="A0A9D1HRR0"/>
<dbReference type="Pfam" id="PF01026">
    <property type="entry name" value="TatD_DNase"/>
    <property type="match status" value="1"/>
</dbReference>
<protein>
    <submittedName>
        <fullName evidence="4">TatD family hydrolase</fullName>
    </submittedName>
</protein>
<evidence type="ECO:0000313" key="5">
    <source>
        <dbReference type="Proteomes" id="UP000824088"/>
    </source>
</evidence>
<feature type="binding site" evidence="3">
    <location>
        <position position="8"/>
    </location>
    <ligand>
        <name>a divalent metal cation</name>
        <dbReference type="ChEBI" id="CHEBI:60240"/>
        <label>1</label>
    </ligand>
</feature>
<sequence>MLIDSHCHLTDERLAPFAEEIVSSMAEDGLEGMITVGYDRESSLGGLAVARAHDGVYCTLGVHPHDADKADEETYREFRSLAADGKVVGIGEIGLDYYYDLSPRDVQKRVFREQILLADECALPVCLHVRDAYGDCFDLLTECKEHLSHGVLLHCYSGSAEMVREFARFDAYFAFGGAITFANARRNLEALAAVPRDRLLLETDCPYMTPVPYRGKTNFPKFVALVRDKAAEVLGISREETERIATENTKRLFNKIK</sequence>
<proteinExistence type="predicted"/>
<dbReference type="Gene3D" id="3.20.20.140">
    <property type="entry name" value="Metal-dependent hydrolases"/>
    <property type="match status" value="1"/>
</dbReference>
<evidence type="ECO:0000256" key="2">
    <source>
        <dbReference type="ARBA" id="ARBA00022801"/>
    </source>
</evidence>
<feature type="binding site" evidence="3">
    <location>
        <position position="154"/>
    </location>
    <ligand>
        <name>a divalent metal cation</name>
        <dbReference type="ChEBI" id="CHEBI:60240"/>
        <label>2</label>
    </ligand>
</feature>
<dbReference type="GO" id="GO:0004536">
    <property type="term" value="F:DNA nuclease activity"/>
    <property type="evidence" value="ECO:0007669"/>
    <property type="project" value="InterPro"/>
</dbReference>
<dbReference type="PROSITE" id="PS01091">
    <property type="entry name" value="TATD_3"/>
    <property type="match status" value="1"/>
</dbReference>
<dbReference type="NCBIfam" id="TIGR00010">
    <property type="entry name" value="YchF/TatD family DNA exonuclease"/>
    <property type="match status" value="1"/>
</dbReference>
<reference evidence="4" key="2">
    <citation type="journal article" date="2021" name="PeerJ">
        <title>Extensive microbial diversity within the chicken gut microbiome revealed by metagenomics and culture.</title>
        <authorList>
            <person name="Gilroy R."/>
            <person name="Ravi A."/>
            <person name="Getino M."/>
            <person name="Pursley I."/>
            <person name="Horton D.L."/>
            <person name="Alikhan N.F."/>
            <person name="Baker D."/>
            <person name="Gharbi K."/>
            <person name="Hall N."/>
            <person name="Watson M."/>
            <person name="Adriaenssens E.M."/>
            <person name="Foster-Nyarko E."/>
            <person name="Jarju S."/>
            <person name="Secka A."/>
            <person name="Antonio M."/>
            <person name="Oren A."/>
            <person name="Chaudhuri R.R."/>
            <person name="La Ragione R."/>
            <person name="Hildebrand F."/>
            <person name="Pallen M.J."/>
        </authorList>
    </citation>
    <scope>NUCLEOTIDE SEQUENCE</scope>
    <source>
        <strain evidence="4">1063</strain>
    </source>
</reference>
<feature type="binding site" evidence="3">
    <location>
        <position position="128"/>
    </location>
    <ligand>
        <name>a divalent metal cation</name>
        <dbReference type="ChEBI" id="CHEBI:60240"/>
        <label>2</label>
    </ligand>
</feature>
<dbReference type="GO" id="GO:0046872">
    <property type="term" value="F:metal ion binding"/>
    <property type="evidence" value="ECO:0007669"/>
    <property type="project" value="UniProtKB-KW"/>
</dbReference>
<dbReference type="SUPFAM" id="SSF51556">
    <property type="entry name" value="Metallo-dependent hydrolases"/>
    <property type="match status" value="1"/>
</dbReference>
<evidence type="ECO:0000256" key="3">
    <source>
        <dbReference type="PIRSR" id="PIRSR005902-1"/>
    </source>
</evidence>
<dbReference type="InterPro" id="IPR001130">
    <property type="entry name" value="TatD-like"/>
</dbReference>
<dbReference type="InterPro" id="IPR015991">
    <property type="entry name" value="TatD/YcfH-like"/>
</dbReference>
<evidence type="ECO:0000256" key="1">
    <source>
        <dbReference type="ARBA" id="ARBA00022723"/>
    </source>
</evidence>
<name>A0A9D1HRR0_9FIRM</name>
<evidence type="ECO:0000313" key="4">
    <source>
        <dbReference type="EMBL" id="HIU21311.1"/>
    </source>
</evidence>
<dbReference type="PANTHER" id="PTHR46124:SF2">
    <property type="entry name" value="D-AMINOACYL-TRNA DEACYLASE"/>
    <property type="match status" value="1"/>
</dbReference>
<dbReference type="InterPro" id="IPR018228">
    <property type="entry name" value="DNase_TatD-rel_CS"/>
</dbReference>
<organism evidence="4 5">
    <name type="scientific">Candidatus Limadaptatus stercorigallinarum</name>
    <dbReference type="NCBI Taxonomy" id="2840845"/>
    <lineage>
        <taxon>Bacteria</taxon>
        <taxon>Bacillati</taxon>
        <taxon>Bacillota</taxon>
        <taxon>Clostridia</taxon>
        <taxon>Eubacteriales</taxon>
        <taxon>Candidatus Limadaptatus</taxon>
    </lineage>
</organism>
<dbReference type="PANTHER" id="PTHR46124">
    <property type="entry name" value="D-AMINOACYL-TRNA DEACYLASE"/>
    <property type="match status" value="1"/>
</dbReference>
<accession>A0A9D1HRR0</accession>
<feature type="binding site" evidence="3">
    <location>
        <position position="6"/>
    </location>
    <ligand>
        <name>a divalent metal cation</name>
        <dbReference type="ChEBI" id="CHEBI:60240"/>
        <label>1</label>
    </ligand>
</feature>
<dbReference type="InterPro" id="IPR032466">
    <property type="entry name" value="Metal_Hydrolase"/>
</dbReference>
<dbReference type="GO" id="GO:0005829">
    <property type="term" value="C:cytosol"/>
    <property type="evidence" value="ECO:0007669"/>
    <property type="project" value="TreeGrafter"/>
</dbReference>
<feature type="binding site" evidence="3">
    <location>
        <position position="92"/>
    </location>
    <ligand>
        <name>a divalent metal cation</name>
        <dbReference type="ChEBI" id="CHEBI:60240"/>
        <label>1</label>
    </ligand>
</feature>
<comment type="caution">
    <text evidence="4">The sequence shown here is derived from an EMBL/GenBank/DDBJ whole genome shotgun (WGS) entry which is preliminary data.</text>
</comment>
<keyword evidence="2 4" id="KW-0378">Hydrolase</keyword>
<feature type="binding site" evidence="3">
    <location>
        <position position="204"/>
    </location>
    <ligand>
        <name>a divalent metal cation</name>
        <dbReference type="ChEBI" id="CHEBI:60240"/>
        <label>1</label>
    </ligand>
</feature>
<keyword evidence="1 3" id="KW-0479">Metal-binding</keyword>
<dbReference type="EMBL" id="DVMN01000061">
    <property type="protein sequence ID" value="HIU21311.1"/>
    <property type="molecule type" value="Genomic_DNA"/>
</dbReference>
<dbReference type="GO" id="GO:0016788">
    <property type="term" value="F:hydrolase activity, acting on ester bonds"/>
    <property type="evidence" value="ECO:0007669"/>
    <property type="project" value="InterPro"/>
</dbReference>
<dbReference type="Proteomes" id="UP000824088">
    <property type="component" value="Unassembled WGS sequence"/>
</dbReference>
<gene>
    <name evidence="4" type="ORF">IAD51_03625</name>
</gene>
<dbReference type="FunFam" id="3.20.20.140:FF:000005">
    <property type="entry name" value="TatD family hydrolase"/>
    <property type="match status" value="1"/>
</dbReference>
<dbReference type="PIRSF" id="PIRSF005902">
    <property type="entry name" value="DNase_TatD"/>
    <property type="match status" value="1"/>
</dbReference>
<dbReference type="CDD" id="cd01310">
    <property type="entry name" value="TatD_DNAse"/>
    <property type="match status" value="1"/>
</dbReference>